<evidence type="ECO:0000313" key="2">
    <source>
        <dbReference type="Proteomes" id="UP000244811"/>
    </source>
</evidence>
<dbReference type="Pfam" id="PF04855">
    <property type="entry name" value="SNF5"/>
    <property type="match status" value="1"/>
</dbReference>
<organism evidence="1 2">
    <name type="scientific">Theileria orientalis</name>
    <dbReference type="NCBI Taxonomy" id="68886"/>
    <lineage>
        <taxon>Eukaryota</taxon>
        <taxon>Sar</taxon>
        <taxon>Alveolata</taxon>
        <taxon>Apicomplexa</taxon>
        <taxon>Aconoidasida</taxon>
        <taxon>Piroplasmida</taxon>
        <taxon>Theileriidae</taxon>
        <taxon>Theileria</taxon>
    </lineage>
</organism>
<dbReference type="GO" id="GO:0006338">
    <property type="term" value="P:chromatin remodeling"/>
    <property type="evidence" value="ECO:0007669"/>
    <property type="project" value="InterPro"/>
</dbReference>
<evidence type="ECO:0000313" key="1">
    <source>
        <dbReference type="EMBL" id="UKK02384.2"/>
    </source>
</evidence>
<dbReference type="GO" id="GO:0000228">
    <property type="term" value="C:nuclear chromosome"/>
    <property type="evidence" value="ECO:0007669"/>
    <property type="project" value="InterPro"/>
</dbReference>
<name>A0A976QUZ6_THEOR</name>
<accession>A0A976QUZ6</accession>
<dbReference type="Proteomes" id="UP000244811">
    <property type="component" value="Chromosome 2"/>
</dbReference>
<dbReference type="AlphaFoldDB" id="A0A976QUZ6"/>
<dbReference type="InterPro" id="IPR006939">
    <property type="entry name" value="SNF5"/>
</dbReference>
<dbReference type="EMBL" id="CP056071">
    <property type="protein sequence ID" value="UKK02384.2"/>
    <property type="molecule type" value="Genomic_DNA"/>
</dbReference>
<protein>
    <submittedName>
        <fullName evidence="1">Uncharacterized protein</fullName>
    </submittedName>
</protein>
<reference evidence="1" key="1">
    <citation type="submission" date="2022-07" db="EMBL/GenBank/DDBJ databases">
        <title>Evaluation of T. orientalis genome assembly methods using nanopore sequencing and analysis of variation between genomes.</title>
        <authorList>
            <person name="Yam J."/>
            <person name="Micallef M.L."/>
            <person name="Liu M."/>
            <person name="Djordjevic S.P."/>
            <person name="Bogema D.R."/>
            <person name="Jenkins C."/>
        </authorList>
    </citation>
    <scope>NUCLEOTIDE SEQUENCE</scope>
    <source>
        <strain evidence="1">Goon Nure</strain>
    </source>
</reference>
<gene>
    <name evidence="1" type="ORF">MACK_001743</name>
</gene>
<sequence>MEMNLSESLYAYDTLHKQGNDLIHQMSNRELDAEDVALLKKFGYQYYYHYLYHYFNNIRQSNVNQYNIPEPEPHRSDSPLNLMEMDRTSMQNLCHTILMESVNLVNYYDVIPRDCSLAPIRLLLPRNSMHPNEPNQVDFMFMWNMFDSSTSMKIFAQILCRDYGIEYNKNVSMEFEKQIIESSIVECDFAMVIEMLALQFKVSWEFHQKFKRKMKIDLSPGRTDSKVYEHVVWDLLSSDWEIRDLITGLIDDYGFDHDQIGTIIYHFKRDILYKKKDIVRKYRDSLVEYSKINNLREPFISRNFKEDLKDDRPFLIYQTIECPLEMKKLFRSSYKERLQVISRM</sequence>
<proteinExistence type="predicted"/>